<dbReference type="Gene3D" id="1.10.30.10">
    <property type="entry name" value="High mobility group box domain"/>
    <property type="match status" value="1"/>
</dbReference>
<keyword evidence="1" id="KW-0238">DNA-binding</keyword>
<feature type="DNA-binding region" description="HMG box" evidence="1">
    <location>
        <begin position="58"/>
        <end position="129"/>
    </location>
</feature>
<dbReference type="GO" id="GO:0003677">
    <property type="term" value="F:DNA binding"/>
    <property type="evidence" value="ECO:0007669"/>
    <property type="project" value="UniProtKB-UniRule"/>
</dbReference>
<dbReference type="AlphaFoldDB" id="A0A085NUF3"/>
<name>A0A085NUF3_9BILA</name>
<organism evidence="3">
    <name type="scientific">Trichuris suis</name>
    <name type="common">pig whipworm</name>
    <dbReference type="NCBI Taxonomy" id="68888"/>
    <lineage>
        <taxon>Eukaryota</taxon>
        <taxon>Metazoa</taxon>
        <taxon>Ecdysozoa</taxon>
        <taxon>Nematoda</taxon>
        <taxon>Enoplea</taxon>
        <taxon>Dorylaimia</taxon>
        <taxon>Trichinellida</taxon>
        <taxon>Trichuridae</taxon>
        <taxon>Trichuris</taxon>
    </lineage>
</organism>
<dbReference type="EMBL" id="KL367474">
    <property type="protein sequence ID" value="KFD73099.1"/>
    <property type="molecule type" value="Genomic_DNA"/>
</dbReference>
<dbReference type="InterPro" id="IPR036910">
    <property type="entry name" value="HMG_box_dom_sf"/>
</dbReference>
<dbReference type="CDD" id="cd00084">
    <property type="entry name" value="HMG-box_SF"/>
    <property type="match status" value="1"/>
</dbReference>
<evidence type="ECO:0000313" key="3">
    <source>
        <dbReference type="EMBL" id="KFD73099.1"/>
    </source>
</evidence>
<sequence>MAGLEHKGFARWAFCLPKRKKPAFYQTKFPHNEAYCNTAVVTISYFQLLQRSLVGIMPKKNLTPYIFYMNENVVELRNPKCNNKDLFNAVKQVDQRWKAMDSEDKAVWKEKLESIENKNAYRVYGKLFHLIGNIKNENGALERTSKYAMDKLDIPKTYADIPLMRARNRQLLLDMWNFQSERVPMKIMNQTYYMAGVWEKDAHISSTVVEVCVTGFTLQEGVVCCFYDYYDTGNPRCWDKLATDMEEATLTCINEINFFVPFINYVAFEKLIKRAQANKVPTNTGFSVKVMRRYTYADIPLMRARNRQLLLDMWNFQSERVPMKIMNQTYYMAGVWEKDAHISSTVVEVCVMGFTLQGGVVCCFYDYYDTGNPRCWDKLATDMEEATLTCISEINFFVPFINYVAFEKLIKRAQANKVPTNTGFSVKVMYAEDFFIALKSWVENHRKALSDYFDPTASTEIAVPKIRCNYHRSMRVEDDDTQCCPVDFVSYFIGSYFNYLRRALPDIGFASRPLAYFNKSMIQQ</sequence>
<dbReference type="Proteomes" id="UP000030758">
    <property type="component" value="Unassembled WGS sequence"/>
</dbReference>
<dbReference type="SUPFAM" id="SSF47095">
    <property type="entry name" value="HMG-box"/>
    <property type="match status" value="1"/>
</dbReference>
<feature type="domain" description="HMG box" evidence="2">
    <location>
        <begin position="58"/>
        <end position="129"/>
    </location>
</feature>
<accession>A0A085NUF3</accession>
<evidence type="ECO:0000256" key="1">
    <source>
        <dbReference type="PROSITE-ProRule" id="PRU00267"/>
    </source>
</evidence>
<dbReference type="PROSITE" id="PS50118">
    <property type="entry name" value="HMG_BOX_2"/>
    <property type="match status" value="1"/>
</dbReference>
<keyword evidence="1" id="KW-0539">Nucleus</keyword>
<reference evidence="3" key="1">
    <citation type="journal article" date="2014" name="Nat. Genet.">
        <title>Genome and transcriptome of the porcine whipworm Trichuris suis.</title>
        <authorList>
            <person name="Jex A.R."/>
            <person name="Nejsum P."/>
            <person name="Schwarz E.M."/>
            <person name="Hu L."/>
            <person name="Young N.D."/>
            <person name="Hall R.S."/>
            <person name="Korhonen P.K."/>
            <person name="Liao S."/>
            <person name="Thamsborg S."/>
            <person name="Xia J."/>
            <person name="Xu P."/>
            <person name="Wang S."/>
            <person name="Scheerlinck J.P."/>
            <person name="Hofmann A."/>
            <person name="Sternberg P.W."/>
            <person name="Wang J."/>
            <person name="Gasser R.B."/>
        </authorList>
    </citation>
    <scope>NUCLEOTIDE SEQUENCE [LARGE SCALE GENOMIC DNA]</scope>
    <source>
        <strain evidence="3">DCEP-RM93F</strain>
    </source>
</reference>
<protein>
    <recommendedName>
        <fullName evidence="2">HMG box domain-containing protein</fullName>
    </recommendedName>
</protein>
<dbReference type="InterPro" id="IPR009071">
    <property type="entry name" value="HMG_box_dom"/>
</dbReference>
<proteinExistence type="predicted"/>
<gene>
    <name evidence="3" type="ORF">M514_14439</name>
</gene>
<dbReference type="GO" id="GO:0005634">
    <property type="term" value="C:nucleus"/>
    <property type="evidence" value="ECO:0007669"/>
    <property type="project" value="UniProtKB-UniRule"/>
</dbReference>
<evidence type="ECO:0000259" key="2">
    <source>
        <dbReference type="PROSITE" id="PS50118"/>
    </source>
</evidence>